<dbReference type="InterPro" id="IPR008822">
    <property type="entry name" value="Endonuclease_RusA-like"/>
</dbReference>
<dbReference type="Proteomes" id="UP000278288">
    <property type="component" value="Chromosome"/>
</dbReference>
<dbReference type="AlphaFoldDB" id="A0AAD1DQA6"/>
<accession>A0AAD1DQA6</accession>
<gene>
    <name evidence="1" type="ORF">EG343_11285</name>
</gene>
<dbReference type="GO" id="GO:0006310">
    <property type="term" value="P:DNA recombination"/>
    <property type="evidence" value="ECO:0007669"/>
    <property type="project" value="InterPro"/>
</dbReference>
<dbReference type="SUPFAM" id="SSF103084">
    <property type="entry name" value="Holliday junction resolvase RusA"/>
    <property type="match status" value="1"/>
</dbReference>
<dbReference type="GO" id="GO:0006281">
    <property type="term" value="P:DNA repair"/>
    <property type="evidence" value="ECO:0007669"/>
    <property type="project" value="InterPro"/>
</dbReference>
<sequence length="147" mass="16856">MKIALKILGIPQPKQSTRFKIQNFGSKQFAKAYQPDKVVQNERNIAFDVKSQLPNGFVPMTGAIHVKRLLYVFPPLSSFSKKKLKEIEEGKIFYKTTKPDLTDNLNKPLFDALQGIVYLNDSQVCKFSEVDKIYGTVPRIEIEFEEL</sequence>
<dbReference type="Pfam" id="PF05866">
    <property type="entry name" value="RusA"/>
    <property type="match status" value="1"/>
</dbReference>
<organism evidence="1 2">
    <name type="scientific">Chryseobacterium nakagawai</name>
    <dbReference type="NCBI Taxonomy" id="1241982"/>
    <lineage>
        <taxon>Bacteria</taxon>
        <taxon>Pseudomonadati</taxon>
        <taxon>Bacteroidota</taxon>
        <taxon>Flavobacteriia</taxon>
        <taxon>Flavobacteriales</taxon>
        <taxon>Weeksellaceae</taxon>
        <taxon>Chryseobacterium group</taxon>
        <taxon>Chryseobacterium</taxon>
    </lineage>
</organism>
<dbReference type="InterPro" id="IPR036614">
    <property type="entry name" value="RusA-like_sf"/>
</dbReference>
<dbReference type="KEGG" id="cnk:EG343_11285"/>
<evidence type="ECO:0000313" key="1">
    <source>
        <dbReference type="EMBL" id="AZA91172.1"/>
    </source>
</evidence>
<proteinExistence type="predicted"/>
<reference evidence="1 2" key="1">
    <citation type="submission" date="2018-11" db="EMBL/GenBank/DDBJ databases">
        <title>Proposal to divide the Flavobacteriaceae and reorganize its genera based on Amino Acid Identity values calculated from whole genome sequences.</title>
        <authorList>
            <person name="Nicholson A.C."/>
            <person name="Gulvik C.A."/>
            <person name="Whitney A.M."/>
            <person name="Humrighouse B.W."/>
            <person name="Bell M."/>
            <person name="Holmes B."/>
            <person name="Steigerwalt A.G."/>
            <person name="Villarma A."/>
            <person name="Sheth M."/>
            <person name="Batra D."/>
            <person name="Pryor J."/>
            <person name="Bernardet J.-F."/>
            <person name="Hugo C."/>
            <person name="Kampfer P."/>
            <person name="Newman J."/>
            <person name="McQuiston J.R."/>
        </authorList>
    </citation>
    <scope>NUCLEOTIDE SEQUENCE [LARGE SCALE GENOMIC DNA]</scope>
    <source>
        <strain evidence="1 2">G0041</strain>
    </source>
</reference>
<dbReference type="RefSeq" id="WP_123857866.1">
    <property type="nucleotide sequence ID" value="NZ_CP033923.1"/>
</dbReference>
<dbReference type="EMBL" id="CP033923">
    <property type="protein sequence ID" value="AZA91172.1"/>
    <property type="molecule type" value="Genomic_DNA"/>
</dbReference>
<protein>
    <submittedName>
        <fullName evidence="1">RusA family crossover junction endodeoxyribonuclease</fullName>
    </submittedName>
</protein>
<dbReference type="GO" id="GO:0000287">
    <property type="term" value="F:magnesium ion binding"/>
    <property type="evidence" value="ECO:0007669"/>
    <property type="project" value="InterPro"/>
</dbReference>
<dbReference type="Gene3D" id="3.30.1330.70">
    <property type="entry name" value="Holliday junction resolvase RusA"/>
    <property type="match status" value="1"/>
</dbReference>
<keyword evidence="2" id="KW-1185">Reference proteome</keyword>
<name>A0AAD1DQA6_CHRNA</name>
<evidence type="ECO:0000313" key="2">
    <source>
        <dbReference type="Proteomes" id="UP000278288"/>
    </source>
</evidence>